<evidence type="ECO:0000256" key="1">
    <source>
        <dbReference type="ARBA" id="ARBA00022729"/>
    </source>
</evidence>
<feature type="signal peptide" evidence="3">
    <location>
        <begin position="1"/>
        <end position="35"/>
    </location>
</feature>
<dbReference type="NCBIfam" id="TIGR02601">
    <property type="entry name" value="autotrns_rpt"/>
    <property type="match status" value="3"/>
</dbReference>
<accession>B4CWQ5</accession>
<proteinExistence type="predicted"/>
<dbReference type="Proteomes" id="UP000005824">
    <property type="component" value="Unassembled WGS sequence"/>
</dbReference>
<evidence type="ECO:0000313" key="5">
    <source>
        <dbReference type="Proteomes" id="UP000005824"/>
    </source>
</evidence>
<gene>
    <name evidence="4" type="ORF">CfE428DRAFT_1093</name>
</gene>
<name>B4CWQ5_9BACT</name>
<sequence length="1095" mass="111191" precursor="true">MPRVPSQKKRPVILASSVAVLLSLGFFLSAQRAAADEYWDGTLIEGSTVVVGSTVPNGKGGGGSWDATSTNWVDATGNNPKVYDPNQLAIFSTIGGSITVGDNLTFTALRFDADQYTISTSPFFTSTGTVATLAPIGTATITATAGTNVTFNVQLVGTGGISVQGAGTVALSDDINFNTYSGGTTVTNGGTLYINNNSAIGTGKLTIAGNGVTIGTQSEGTTIANPITVTANSFNVTNTGGARDITFNGVIDLTGATRTIVGTVKQEQVHFGTGGIGVATETAGLTLTTSLTGTGNYVAFIMDPGNTNNYKGLTTITNGAFLVFEGNTADGAIKGDVDIEGNGVVDYLGHDGIPAGPQIVNTATVTVNSRGNTAAGEAFEGFDMFTSQGDTIGTLNGSGTVGLSAANLTVGAGNFSGQITNGLHSGVSLTSTAQGGLIKVGSSTTLTLSGANNYVGNTVIEGGTLQAGAANTFARFSGVTFATGGTLDLNNFDQTVGSIGDGPSSGIGTISLGTATLTTGRDNTSTTFSGGINGAGGLTKVGTGVLTLAGTSTYTGTTAINGGTLILAPTTSGTPLLDLNSALSLGGGTFQLTGISGNSTGQTLSGLAITGGNNVIAVNGNLGTSTILDLRGSGSSLGITRNAGVVDFRTTSGTLGVDVEIQAHQGNDSTGILGAWATVNNGAALAANDGADNIVAYNNYHDVDQTFTIADDASSNLRINTDSGGTTSNVISPGTTNLNTLTQNVASLSTVDTSPGTLRMGSVTGVGGIFITPTGGNLTIGTAAGSGNLTAGGGATPNGELILENNNTSTSTVLLINSTVTDNGSGSVSVTVAGPGITALASGGNSYTGTTTILNGTLRTDTAGAIPGTSAVFIDKQGTLNLNSISQNLASIADGASGGGTINLGSATLTVGSSNTDTTFSGTIEGAGSLTKAGTGALTLSGTSSSYSGGTTLQSGHPLCQWQSRGWLGRSYQWRIANHHGWDNARHDLGNRPRLFRHDNLQSHLRPGRLLHRNQRRCGQYTRAEYHSERPNGSRKCRANDHRYNSGRHDSSGRTDRGWWRRWSRRNYLQCHWRPRGVLRRGNHCEYLHWPNDRE</sequence>
<evidence type="ECO:0000256" key="2">
    <source>
        <dbReference type="SAM" id="MobiDB-lite"/>
    </source>
</evidence>
<feature type="chain" id="PRO_5002802419" evidence="3">
    <location>
        <begin position="36"/>
        <end position="1095"/>
    </location>
</feature>
<dbReference type="FunCoup" id="B4CWQ5">
    <property type="interactions" value="53"/>
</dbReference>
<comment type="caution">
    <text evidence="4">The sequence shown here is derived from an EMBL/GenBank/DDBJ whole genome shotgun (WGS) entry which is preliminary data.</text>
</comment>
<dbReference type="EMBL" id="ABVL01000002">
    <property type="protein sequence ID" value="EDY21847.1"/>
    <property type="molecule type" value="Genomic_DNA"/>
</dbReference>
<dbReference type="Pfam" id="PF12951">
    <property type="entry name" value="PATR"/>
    <property type="match status" value="5"/>
</dbReference>
<dbReference type="InterPro" id="IPR011050">
    <property type="entry name" value="Pectin_lyase_fold/virulence"/>
</dbReference>
<feature type="region of interest" description="Disordered" evidence="2">
    <location>
        <begin position="1029"/>
        <end position="1056"/>
    </location>
</feature>
<dbReference type="eggNOG" id="COG3210">
    <property type="taxonomic scope" value="Bacteria"/>
</dbReference>
<dbReference type="SUPFAM" id="SSF51126">
    <property type="entry name" value="Pectin lyase-like"/>
    <property type="match status" value="2"/>
</dbReference>
<evidence type="ECO:0000256" key="3">
    <source>
        <dbReference type="SAM" id="SignalP"/>
    </source>
</evidence>
<keyword evidence="1 3" id="KW-0732">Signal</keyword>
<dbReference type="STRING" id="497964.CfE428DRAFT_1093"/>
<evidence type="ECO:0000313" key="4">
    <source>
        <dbReference type="EMBL" id="EDY21847.1"/>
    </source>
</evidence>
<dbReference type="AlphaFoldDB" id="B4CWQ5"/>
<dbReference type="InterPro" id="IPR013425">
    <property type="entry name" value="Autotrns_rpt"/>
</dbReference>
<reference evidence="4 5" key="1">
    <citation type="journal article" date="2011" name="J. Bacteriol.">
        <title>Genome sequence of Chthoniobacter flavus Ellin428, an aerobic heterotrophic soil bacterium.</title>
        <authorList>
            <person name="Kant R."/>
            <person name="van Passel M.W."/>
            <person name="Palva A."/>
            <person name="Lucas S."/>
            <person name="Lapidus A."/>
            <person name="Glavina Del Rio T."/>
            <person name="Dalin E."/>
            <person name="Tice H."/>
            <person name="Bruce D."/>
            <person name="Goodwin L."/>
            <person name="Pitluck S."/>
            <person name="Larimer F.W."/>
            <person name="Land M.L."/>
            <person name="Hauser L."/>
            <person name="Sangwan P."/>
            <person name="de Vos W.M."/>
            <person name="Janssen P.H."/>
            <person name="Smidt H."/>
        </authorList>
    </citation>
    <scope>NUCLEOTIDE SEQUENCE [LARGE SCALE GENOMIC DNA]</scope>
    <source>
        <strain evidence="4 5">Ellin428</strain>
    </source>
</reference>
<organism evidence="4 5">
    <name type="scientific">Chthoniobacter flavus Ellin428</name>
    <dbReference type="NCBI Taxonomy" id="497964"/>
    <lineage>
        <taxon>Bacteria</taxon>
        <taxon>Pseudomonadati</taxon>
        <taxon>Verrucomicrobiota</taxon>
        <taxon>Spartobacteria</taxon>
        <taxon>Chthoniobacterales</taxon>
        <taxon>Chthoniobacteraceae</taxon>
        <taxon>Chthoniobacter</taxon>
    </lineage>
</organism>
<dbReference type="InParanoid" id="B4CWQ5"/>
<dbReference type="RefSeq" id="WP_006978419.1">
    <property type="nucleotide sequence ID" value="NZ_ABVL01000002.1"/>
</dbReference>
<keyword evidence="5" id="KW-1185">Reference proteome</keyword>
<protein>
    <submittedName>
        <fullName evidence="4">Autotransporter-associated beta strand repeat protein</fullName>
    </submittedName>
</protein>